<feature type="region of interest" description="Disordered" evidence="2">
    <location>
        <begin position="843"/>
        <end position="883"/>
    </location>
</feature>
<dbReference type="Gene3D" id="2.60.120.10">
    <property type="entry name" value="Jelly Rolls"/>
    <property type="match status" value="1"/>
</dbReference>
<dbReference type="PROSITE" id="PS00889">
    <property type="entry name" value="CNMP_BINDING_2"/>
    <property type="match status" value="1"/>
</dbReference>
<keyword evidence="3" id="KW-0812">Transmembrane</keyword>
<dbReference type="InterPro" id="IPR000595">
    <property type="entry name" value="cNMP-bd_dom"/>
</dbReference>
<feature type="compositionally biased region" description="Low complexity" evidence="2">
    <location>
        <begin position="113"/>
        <end position="131"/>
    </location>
</feature>
<feature type="region of interest" description="Disordered" evidence="2">
    <location>
        <begin position="69"/>
        <end position="131"/>
    </location>
</feature>
<evidence type="ECO:0000256" key="2">
    <source>
        <dbReference type="SAM" id="MobiDB-lite"/>
    </source>
</evidence>
<feature type="domain" description="EF-hand" evidence="5">
    <location>
        <begin position="203"/>
        <end position="238"/>
    </location>
</feature>
<evidence type="ECO:0000313" key="7">
    <source>
        <dbReference type="Proteomes" id="UP001530400"/>
    </source>
</evidence>
<dbReference type="InterPro" id="IPR018247">
    <property type="entry name" value="EF_Hand_1_Ca_BS"/>
</dbReference>
<dbReference type="Proteomes" id="UP001530400">
    <property type="component" value="Unassembled WGS sequence"/>
</dbReference>
<proteinExistence type="predicted"/>
<feature type="transmembrane region" description="Helical" evidence="3">
    <location>
        <begin position="489"/>
        <end position="511"/>
    </location>
</feature>
<evidence type="ECO:0000313" key="6">
    <source>
        <dbReference type="EMBL" id="KAL3779404.1"/>
    </source>
</evidence>
<dbReference type="PANTHER" id="PTHR45689">
    <property type="entry name" value="I[[H]] CHANNEL, ISOFORM E"/>
    <property type="match status" value="1"/>
</dbReference>
<dbReference type="InterPro" id="IPR051413">
    <property type="entry name" value="K/Na_HCN_channel"/>
</dbReference>
<keyword evidence="7" id="KW-1185">Reference proteome</keyword>
<dbReference type="Pfam" id="PF00027">
    <property type="entry name" value="cNMP_binding"/>
    <property type="match status" value="1"/>
</dbReference>
<dbReference type="Gene3D" id="1.10.287.70">
    <property type="match status" value="1"/>
</dbReference>
<dbReference type="EMBL" id="JALLPJ020000934">
    <property type="protein sequence ID" value="KAL3779404.1"/>
    <property type="molecule type" value="Genomic_DNA"/>
</dbReference>
<dbReference type="PROSITE" id="PS00018">
    <property type="entry name" value="EF_HAND_1"/>
    <property type="match status" value="2"/>
</dbReference>
<reference evidence="6 7" key="1">
    <citation type="submission" date="2024-10" db="EMBL/GenBank/DDBJ databases">
        <title>Updated reference genomes for cyclostephanoid diatoms.</title>
        <authorList>
            <person name="Roberts W.R."/>
            <person name="Alverson A.J."/>
        </authorList>
    </citation>
    <scope>NUCLEOTIDE SEQUENCE [LARGE SCALE GENOMIC DNA]</scope>
    <source>
        <strain evidence="6 7">AJA010-31</strain>
    </source>
</reference>
<keyword evidence="3" id="KW-1133">Transmembrane helix</keyword>
<feature type="transmembrane region" description="Helical" evidence="3">
    <location>
        <begin position="334"/>
        <end position="353"/>
    </location>
</feature>
<dbReference type="SMART" id="SM00054">
    <property type="entry name" value="EFh"/>
    <property type="match status" value="2"/>
</dbReference>
<dbReference type="SMART" id="SM00100">
    <property type="entry name" value="cNMP"/>
    <property type="match status" value="1"/>
</dbReference>
<protein>
    <recommendedName>
        <fullName evidence="8">Calmodulin</fullName>
    </recommendedName>
</protein>
<dbReference type="InterPro" id="IPR018490">
    <property type="entry name" value="cNMP-bd_dom_sf"/>
</dbReference>
<dbReference type="Gene3D" id="1.10.287.630">
    <property type="entry name" value="Helix hairpin bin"/>
    <property type="match status" value="1"/>
</dbReference>
<dbReference type="InterPro" id="IPR002048">
    <property type="entry name" value="EF_hand_dom"/>
</dbReference>
<dbReference type="CDD" id="cd00051">
    <property type="entry name" value="EFh"/>
    <property type="match status" value="1"/>
</dbReference>
<dbReference type="InterPro" id="IPR011992">
    <property type="entry name" value="EF-hand-dom_pair"/>
</dbReference>
<evidence type="ECO:0000259" key="4">
    <source>
        <dbReference type="PROSITE" id="PS50042"/>
    </source>
</evidence>
<comment type="caution">
    <text evidence="6">The sequence shown here is derived from an EMBL/GenBank/DDBJ whole genome shotgun (WGS) entry which is preliminary data.</text>
</comment>
<evidence type="ECO:0008006" key="8">
    <source>
        <dbReference type="Google" id="ProtNLM"/>
    </source>
</evidence>
<dbReference type="PROSITE" id="PS50222">
    <property type="entry name" value="EF_HAND_2"/>
    <property type="match status" value="2"/>
</dbReference>
<gene>
    <name evidence="6" type="ORF">ACHAWO_012368</name>
</gene>
<dbReference type="SUPFAM" id="SSF47473">
    <property type="entry name" value="EF-hand"/>
    <property type="match status" value="1"/>
</dbReference>
<sequence length="883" mass="99183">MSDHHEVPVHNSCLALDDCIQASLRTLELAKHSRHDNSLSQFEVESANVSLNQVIRTAESIKEQLRKGALHGTARHCHSTNASYATEPQHERDKALDNAQPPPCPINHQHMDATSSAESSAAAVQSSHEVSVTRVRKLSSPCLTPIEPADIVDERPPKRTFISFFGKGQTTIHPSDVETGGLDKRKLRLSMAPEPKGSTDGAGWKMTAKEAFRIIDENGDGYLQREEVVRAIEMMAEHGEMDLDGMTTEEMADKMMSAGDTDGDGQIDIDEFTAVLKQTSSGIGTPGVLTNQHRMTQLAHSVLIAHQKKLEKSVIGGDKWLFHPLGNFHATWDIVVSLLILLTVATMPLSLGWEDINESFFIMNLVVDMIFLLDVCKNFSTGYVDENDAIIMDSRLVRRNYLMGFFLTDFCSSIPLDVILKAAGIESDVGGTVSGTKQSLKMLKLLRITKLFRLFRLNRLFLQIKRATFLMEEALHFRISDGFTKMMRLGVGAMILAHWIGCFNFMLVRLYDFPPDSWIVYANLQHSSSAIQWSWSFYKALAQMIMIGFETPPFTNASCETTSEWCTIEHWITLGCLYIGAIFYSLLISSISSILHSANQASRKFDEHLLVVDDYMRTKKLPAAMREKVKDYFYVQFSNGKLHKEEEILDFLSPVLRREIKEFTGRDICKRVPLLSMKANADFAAEISCCIEPNIVFANETIMREKTTGDEMFFIHSGVVEIFVASSQFTSYLAIGDGCYFGEVSVLLGIPRTASAKSKTQCMLYRISKSDLLPLLKDHPFVGDKMTELAQSRRRRLAHYLDPKTVALQPGDEIDAEDCQTELFGVDADKILRAKQDEANKERMYAGVRRRGNNHQTNGGVGRRRHASIQLDRHSLPTNLRRG</sequence>
<evidence type="ECO:0000259" key="5">
    <source>
        <dbReference type="PROSITE" id="PS50222"/>
    </source>
</evidence>
<dbReference type="Pfam" id="PF13499">
    <property type="entry name" value="EF-hand_7"/>
    <property type="match status" value="1"/>
</dbReference>
<keyword evidence="1" id="KW-0106">Calcium</keyword>
<feature type="transmembrane region" description="Helical" evidence="3">
    <location>
        <begin position="571"/>
        <end position="595"/>
    </location>
</feature>
<dbReference type="AlphaFoldDB" id="A0ABD3NUD0"/>
<accession>A0ABD3NUD0</accession>
<dbReference type="InterPro" id="IPR014710">
    <property type="entry name" value="RmlC-like_jellyroll"/>
</dbReference>
<feature type="domain" description="Cyclic nucleotide-binding" evidence="4">
    <location>
        <begin position="675"/>
        <end position="793"/>
    </location>
</feature>
<evidence type="ECO:0000256" key="3">
    <source>
        <dbReference type="SAM" id="Phobius"/>
    </source>
</evidence>
<organism evidence="6 7">
    <name type="scientific">Cyclotella atomus</name>
    <dbReference type="NCBI Taxonomy" id="382360"/>
    <lineage>
        <taxon>Eukaryota</taxon>
        <taxon>Sar</taxon>
        <taxon>Stramenopiles</taxon>
        <taxon>Ochrophyta</taxon>
        <taxon>Bacillariophyta</taxon>
        <taxon>Coscinodiscophyceae</taxon>
        <taxon>Thalassiosirophycidae</taxon>
        <taxon>Stephanodiscales</taxon>
        <taxon>Stephanodiscaceae</taxon>
        <taxon>Cyclotella</taxon>
    </lineage>
</organism>
<dbReference type="SUPFAM" id="SSF81324">
    <property type="entry name" value="Voltage-gated potassium channels"/>
    <property type="match status" value="1"/>
</dbReference>
<dbReference type="PANTHER" id="PTHR45689:SF5">
    <property type="entry name" value="I[[H]] CHANNEL, ISOFORM E"/>
    <property type="match status" value="1"/>
</dbReference>
<dbReference type="Gene3D" id="1.10.238.10">
    <property type="entry name" value="EF-hand"/>
    <property type="match status" value="1"/>
</dbReference>
<dbReference type="InterPro" id="IPR018488">
    <property type="entry name" value="cNMP-bd_CS"/>
</dbReference>
<feature type="domain" description="EF-hand" evidence="5">
    <location>
        <begin position="247"/>
        <end position="282"/>
    </location>
</feature>
<dbReference type="CDD" id="cd00038">
    <property type="entry name" value="CAP_ED"/>
    <property type="match status" value="1"/>
</dbReference>
<name>A0ABD3NUD0_9STRA</name>
<evidence type="ECO:0000256" key="1">
    <source>
        <dbReference type="ARBA" id="ARBA00022837"/>
    </source>
</evidence>
<dbReference type="PROSITE" id="PS50042">
    <property type="entry name" value="CNMP_BINDING_3"/>
    <property type="match status" value="1"/>
</dbReference>
<dbReference type="SUPFAM" id="SSF51206">
    <property type="entry name" value="cAMP-binding domain-like"/>
    <property type="match status" value="1"/>
</dbReference>
<keyword evidence="3" id="KW-0472">Membrane</keyword>